<dbReference type="SUPFAM" id="SSF88659">
    <property type="entry name" value="Sigma3 and sigma4 domains of RNA polymerase sigma factors"/>
    <property type="match status" value="1"/>
</dbReference>
<evidence type="ECO:0000256" key="2">
    <source>
        <dbReference type="ARBA" id="ARBA00023015"/>
    </source>
</evidence>
<comment type="similarity">
    <text evidence="1">Belongs to the sigma-70 factor family. ECF subfamily.</text>
</comment>
<dbReference type="GO" id="GO:0003677">
    <property type="term" value="F:DNA binding"/>
    <property type="evidence" value="ECO:0007669"/>
    <property type="project" value="InterPro"/>
</dbReference>
<dbReference type="PANTHER" id="PTHR43133">
    <property type="entry name" value="RNA POLYMERASE ECF-TYPE SIGMA FACTO"/>
    <property type="match status" value="1"/>
</dbReference>
<keyword evidence="3" id="KW-0731">Sigma factor</keyword>
<evidence type="ECO:0000256" key="4">
    <source>
        <dbReference type="ARBA" id="ARBA00023163"/>
    </source>
</evidence>
<dbReference type="InterPro" id="IPR013325">
    <property type="entry name" value="RNA_pol_sigma_r2"/>
</dbReference>
<reference evidence="7 8" key="1">
    <citation type="submission" date="2019-02" db="EMBL/GenBank/DDBJ databases">
        <title>Isolation and identification of novel species under the genus Muribaculum.</title>
        <authorList>
            <person name="Miyake S."/>
            <person name="Ding Y."/>
            <person name="Low A."/>
            <person name="Soh M."/>
            <person name="Seedorf H."/>
        </authorList>
    </citation>
    <scope>NUCLEOTIDE SEQUENCE [LARGE SCALE GENOMIC DNA]</scope>
    <source>
        <strain evidence="7 8">TLL-A4</strain>
    </source>
</reference>
<dbReference type="InterPro" id="IPR013324">
    <property type="entry name" value="RNA_pol_sigma_r3/r4-like"/>
</dbReference>
<dbReference type="KEGG" id="mgod:E7746_00570"/>
<dbReference type="InterPro" id="IPR007627">
    <property type="entry name" value="RNA_pol_sigma70_r2"/>
</dbReference>
<dbReference type="AlphaFoldDB" id="A0A4P7VMP8"/>
<feature type="domain" description="RNA polymerase sigma factor 70 region 4 type 2" evidence="6">
    <location>
        <begin position="107"/>
        <end position="156"/>
    </location>
</feature>
<evidence type="ECO:0000256" key="1">
    <source>
        <dbReference type="ARBA" id="ARBA00010641"/>
    </source>
</evidence>
<keyword evidence="2" id="KW-0805">Transcription regulation</keyword>
<dbReference type="InterPro" id="IPR014284">
    <property type="entry name" value="RNA_pol_sigma-70_dom"/>
</dbReference>
<accession>A0A4P7VMP8</accession>
<dbReference type="EMBL" id="CP039393">
    <property type="protein sequence ID" value="QCD34478.1"/>
    <property type="molecule type" value="Genomic_DNA"/>
</dbReference>
<dbReference type="PANTHER" id="PTHR43133:SF45">
    <property type="entry name" value="RNA POLYMERASE ECF-TYPE SIGMA FACTOR"/>
    <property type="match status" value="1"/>
</dbReference>
<proteinExistence type="inferred from homology"/>
<sequence>MKKSDNNDNRDFQRIVMEQKSTIYSVCYMYATSKEEADDLFQETLVNLWQGFDTFRGDSSIRSWVYRISLNTCLTQKRKKRIKTVPLDISPEVFSNTTPEGRNNILLHQRITRLEPFDRAIILLWLEDMTYEEIAAIVGISVKALSVRLTRIRQKLISLNSNS</sequence>
<dbReference type="InterPro" id="IPR036388">
    <property type="entry name" value="WH-like_DNA-bd_sf"/>
</dbReference>
<dbReference type="InterPro" id="IPR039425">
    <property type="entry name" value="RNA_pol_sigma-70-like"/>
</dbReference>
<dbReference type="RefSeq" id="WP_136409494.1">
    <property type="nucleotide sequence ID" value="NZ_CP039393.1"/>
</dbReference>
<dbReference type="GO" id="GO:0006352">
    <property type="term" value="P:DNA-templated transcription initiation"/>
    <property type="evidence" value="ECO:0007669"/>
    <property type="project" value="InterPro"/>
</dbReference>
<dbReference type="Gene3D" id="1.10.10.10">
    <property type="entry name" value="Winged helix-like DNA-binding domain superfamily/Winged helix DNA-binding domain"/>
    <property type="match status" value="1"/>
</dbReference>
<evidence type="ECO:0000259" key="5">
    <source>
        <dbReference type="Pfam" id="PF04542"/>
    </source>
</evidence>
<dbReference type="Gene3D" id="1.10.1740.10">
    <property type="match status" value="1"/>
</dbReference>
<dbReference type="Pfam" id="PF04542">
    <property type="entry name" value="Sigma70_r2"/>
    <property type="match status" value="1"/>
</dbReference>
<gene>
    <name evidence="7" type="ORF">E7746_00570</name>
</gene>
<dbReference type="OrthoDB" id="9780326at2"/>
<dbReference type="Proteomes" id="UP000297031">
    <property type="component" value="Chromosome"/>
</dbReference>
<evidence type="ECO:0000313" key="7">
    <source>
        <dbReference type="EMBL" id="QCD34478.1"/>
    </source>
</evidence>
<keyword evidence="4" id="KW-0804">Transcription</keyword>
<evidence type="ECO:0000259" key="6">
    <source>
        <dbReference type="Pfam" id="PF08281"/>
    </source>
</evidence>
<name>A0A4P7VMP8_9BACT</name>
<feature type="domain" description="RNA polymerase sigma-70 region 2" evidence="5">
    <location>
        <begin position="20"/>
        <end position="81"/>
    </location>
</feature>
<protein>
    <submittedName>
        <fullName evidence="7">Sigma-70 family RNA polymerase sigma factor</fullName>
    </submittedName>
</protein>
<evidence type="ECO:0000256" key="3">
    <source>
        <dbReference type="ARBA" id="ARBA00023082"/>
    </source>
</evidence>
<dbReference type="InterPro" id="IPR013249">
    <property type="entry name" value="RNA_pol_sigma70_r4_t2"/>
</dbReference>
<dbReference type="GO" id="GO:0016987">
    <property type="term" value="F:sigma factor activity"/>
    <property type="evidence" value="ECO:0007669"/>
    <property type="project" value="UniProtKB-KW"/>
</dbReference>
<organism evidence="7 8">
    <name type="scientific">Muribaculum gordoncarteri</name>
    <dbReference type="NCBI Taxonomy" id="2530390"/>
    <lineage>
        <taxon>Bacteria</taxon>
        <taxon>Pseudomonadati</taxon>
        <taxon>Bacteroidota</taxon>
        <taxon>Bacteroidia</taxon>
        <taxon>Bacteroidales</taxon>
        <taxon>Muribaculaceae</taxon>
        <taxon>Muribaculum</taxon>
    </lineage>
</organism>
<evidence type="ECO:0000313" key="8">
    <source>
        <dbReference type="Proteomes" id="UP000297031"/>
    </source>
</evidence>
<dbReference type="SUPFAM" id="SSF88946">
    <property type="entry name" value="Sigma2 domain of RNA polymerase sigma factors"/>
    <property type="match status" value="1"/>
</dbReference>
<dbReference type="CDD" id="cd06171">
    <property type="entry name" value="Sigma70_r4"/>
    <property type="match status" value="1"/>
</dbReference>
<dbReference type="NCBIfam" id="TIGR02937">
    <property type="entry name" value="sigma70-ECF"/>
    <property type="match status" value="1"/>
</dbReference>
<keyword evidence="8" id="KW-1185">Reference proteome</keyword>
<dbReference type="Pfam" id="PF08281">
    <property type="entry name" value="Sigma70_r4_2"/>
    <property type="match status" value="1"/>
</dbReference>